<evidence type="ECO:0000313" key="2">
    <source>
        <dbReference type="EMBL" id="PTU73351.1"/>
    </source>
</evidence>
<dbReference type="PANTHER" id="PTHR14237">
    <property type="entry name" value="MOLYBDOPTERIN COFACTOR SULFURASE MOSC"/>
    <property type="match status" value="1"/>
</dbReference>
<dbReference type="RefSeq" id="WP_108107796.1">
    <property type="nucleotide sequence ID" value="NZ_QASN01000020.1"/>
</dbReference>
<gene>
    <name evidence="2" type="ORF">DBO85_13500</name>
</gene>
<feature type="domain" description="MOSC" evidence="1">
    <location>
        <begin position="125"/>
        <end position="267"/>
    </location>
</feature>
<dbReference type="EMBL" id="QASN01000020">
    <property type="protein sequence ID" value="PTU73351.1"/>
    <property type="molecule type" value="Genomic_DNA"/>
</dbReference>
<dbReference type="InterPro" id="IPR005302">
    <property type="entry name" value="MoCF_Sase_C"/>
</dbReference>
<dbReference type="AlphaFoldDB" id="A0A2T5P6H5"/>
<dbReference type="PROSITE" id="PS51340">
    <property type="entry name" value="MOSC"/>
    <property type="match status" value="1"/>
</dbReference>
<accession>A0A2T5P6H5</accession>
<dbReference type="GO" id="GO:0030151">
    <property type="term" value="F:molybdenum ion binding"/>
    <property type="evidence" value="ECO:0007669"/>
    <property type="project" value="InterPro"/>
</dbReference>
<dbReference type="GO" id="GO:0030170">
    <property type="term" value="F:pyridoxal phosphate binding"/>
    <property type="evidence" value="ECO:0007669"/>
    <property type="project" value="InterPro"/>
</dbReference>
<reference evidence="2 3" key="1">
    <citation type="submission" date="2018-04" db="EMBL/GenBank/DDBJ databases">
        <title>Pseudomonas sp. nov., isolated from mangrove soil.</title>
        <authorList>
            <person name="Chen C."/>
        </authorList>
    </citation>
    <scope>NUCLEOTIDE SEQUENCE [LARGE SCALE GENOMIC DNA]</scope>
    <source>
        <strain evidence="2 3">TC-11</strain>
    </source>
</reference>
<dbReference type="SUPFAM" id="SSF50800">
    <property type="entry name" value="PK beta-barrel domain-like"/>
    <property type="match status" value="1"/>
</dbReference>
<keyword evidence="3" id="KW-1185">Reference proteome</keyword>
<evidence type="ECO:0000313" key="3">
    <source>
        <dbReference type="Proteomes" id="UP000244064"/>
    </source>
</evidence>
<organism evidence="2 3">
    <name type="scientific">Pseudomonas mangrovi</name>
    <dbReference type="NCBI Taxonomy" id="2161748"/>
    <lineage>
        <taxon>Bacteria</taxon>
        <taxon>Pseudomonadati</taxon>
        <taxon>Pseudomonadota</taxon>
        <taxon>Gammaproteobacteria</taxon>
        <taxon>Pseudomonadales</taxon>
        <taxon>Pseudomonadaceae</taxon>
        <taxon>Pseudomonas</taxon>
    </lineage>
</organism>
<protein>
    <submittedName>
        <fullName evidence="2">MOSC domain-containing protein</fullName>
    </submittedName>
</protein>
<sequence length="268" mass="30231">MLRLSAIYRYPLKSGMGERLARSELDALGLLGDRRWMLIDADSGRFLSQRLLPQMALLQARWVDADCLQLDAPGMPPQRVWLPDADTALRDTQLWGSELNVPDAGDAAAAWLEQWLGRRCRLLYQPSARARQVDPRYTVSGERTAFTDGYPLLLIGQNSLEELSAQVGRPLEMLRFRPNLVVEGAAPYAEDGWKRIRIGAVELRLVKPCSRCIITTIDPQNGQRDADREPLETLKRHRLRDGEVYFGQNLLHPGHGVLEEGAPVEILE</sequence>
<dbReference type="Proteomes" id="UP000244064">
    <property type="component" value="Unassembled WGS sequence"/>
</dbReference>
<dbReference type="PANTHER" id="PTHR14237:SF19">
    <property type="entry name" value="MITOCHONDRIAL AMIDOXIME REDUCING COMPONENT 1"/>
    <property type="match status" value="1"/>
</dbReference>
<dbReference type="Pfam" id="PF03476">
    <property type="entry name" value="MOSC_N"/>
    <property type="match status" value="1"/>
</dbReference>
<dbReference type="SUPFAM" id="SSF141673">
    <property type="entry name" value="MOSC N-terminal domain-like"/>
    <property type="match status" value="1"/>
</dbReference>
<dbReference type="Pfam" id="PF03473">
    <property type="entry name" value="MOSC"/>
    <property type="match status" value="1"/>
</dbReference>
<dbReference type="GO" id="GO:0003824">
    <property type="term" value="F:catalytic activity"/>
    <property type="evidence" value="ECO:0007669"/>
    <property type="project" value="InterPro"/>
</dbReference>
<comment type="caution">
    <text evidence="2">The sequence shown here is derived from an EMBL/GenBank/DDBJ whole genome shotgun (WGS) entry which is preliminary data.</text>
</comment>
<proteinExistence type="predicted"/>
<dbReference type="InterPro" id="IPR011037">
    <property type="entry name" value="Pyrv_Knase-like_insert_dom_sf"/>
</dbReference>
<evidence type="ECO:0000259" key="1">
    <source>
        <dbReference type="PROSITE" id="PS51340"/>
    </source>
</evidence>
<name>A0A2T5P6H5_9PSED</name>
<dbReference type="OrthoDB" id="581532at2"/>
<dbReference type="InterPro" id="IPR005303">
    <property type="entry name" value="MOCOS_middle"/>
</dbReference>